<organism evidence="7 8">
    <name type="scientific">Aphis glycines</name>
    <name type="common">Soybean aphid</name>
    <dbReference type="NCBI Taxonomy" id="307491"/>
    <lineage>
        <taxon>Eukaryota</taxon>
        <taxon>Metazoa</taxon>
        <taxon>Ecdysozoa</taxon>
        <taxon>Arthropoda</taxon>
        <taxon>Hexapoda</taxon>
        <taxon>Insecta</taxon>
        <taxon>Pterygota</taxon>
        <taxon>Neoptera</taxon>
        <taxon>Paraneoptera</taxon>
        <taxon>Hemiptera</taxon>
        <taxon>Sternorrhyncha</taxon>
        <taxon>Aphidomorpha</taxon>
        <taxon>Aphidoidea</taxon>
        <taxon>Aphididae</taxon>
        <taxon>Aphidini</taxon>
        <taxon>Aphis</taxon>
        <taxon>Aphis</taxon>
    </lineage>
</organism>
<feature type="domain" description="SLC26A/SulP transporter" evidence="6">
    <location>
        <begin position="1"/>
        <end position="99"/>
    </location>
</feature>
<feature type="transmembrane region" description="Helical" evidence="5">
    <location>
        <begin position="40"/>
        <end position="59"/>
    </location>
</feature>
<comment type="subcellular location">
    <subcellularLocation>
        <location evidence="1">Membrane</location>
        <topology evidence="1">Multi-pass membrane protein</topology>
    </subcellularLocation>
</comment>
<evidence type="ECO:0000313" key="8">
    <source>
        <dbReference type="Proteomes" id="UP000475862"/>
    </source>
</evidence>
<evidence type="ECO:0000256" key="1">
    <source>
        <dbReference type="ARBA" id="ARBA00004141"/>
    </source>
</evidence>
<sequence>MLALGACNLISSFVGSMPISGALSRGAVNNASGVKTTFGGVYTGIIVIIALQFFTPYLVYIPKAALAAVIIAAVVFMVELQVVKPMWRTKKIDLIPAFATFLCSLLIRLEVGIVVGIAINVIILLYTLARPSIHVEKQKVSKLSKHDTLIMSLYLHSRLTCLNFLKLLNYFIYVLKYLNFYAIKE</sequence>
<reference evidence="7 8" key="1">
    <citation type="submission" date="2019-08" db="EMBL/GenBank/DDBJ databases">
        <title>The genome of the soybean aphid Biotype 1, its phylome, world population structure and adaptation to the North American continent.</title>
        <authorList>
            <person name="Giordano R."/>
            <person name="Donthu R.K."/>
            <person name="Hernandez A.G."/>
            <person name="Wright C.L."/>
            <person name="Zimin A.V."/>
        </authorList>
    </citation>
    <scope>NUCLEOTIDE SEQUENCE [LARGE SCALE GENOMIC DNA]</scope>
    <source>
        <tissue evidence="7">Whole aphids</tissue>
    </source>
</reference>
<dbReference type="GO" id="GO:0055085">
    <property type="term" value="P:transmembrane transport"/>
    <property type="evidence" value="ECO:0007669"/>
    <property type="project" value="InterPro"/>
</dbReference>
<proteinExistence type="predicted"/>
<evidence type="ECO:0000313" key="7">
    <source>
        <dbReference type="EMBL" id="KAE9537594.1"/>
    </source>
</evidence>
<dbReference type="Pfam" id="PF00916">
    <property type="entry name" value="Sulfate_transp"/>
    <property type="match status" value="1"/>
</dbReference>
<gene>
    <name evidence="7" type="ORF">AGLY_006617</name>
</gene>
<evidence type="ECO:0000256" key="2">
    <source>
        <dbReference type="ARBA" id="ARBA00022692"/>
    </source>
</evidence>
<dbReference type="GO" id="GO:0016020">
    <property type="term" value="C:membrane"/>
    <property type="evidence" value="ECO:0007669"/>
    <property type="project" value="UniProtKB-SubCell"/>
</dbReference>
<feature type="transmembrane region" description="Helical" evidence="5">
    <location>
        <begin position="95"/>
        <end position="128"/>
    </location>
</feature>
<evidence type="ECO:0000259" key="6">
    <source>
        <dbReference type="Pfam" id="PF00916"/>
    </source>
</evidence>
<dbReference type="InterPro" id="IPR001902">
    <property type="entry name" value="SLC26A/SulP_fam"/>
</dbReference>
<keyword evidence="8" id="KW-1185">Reference proteome</keyword>
<name>A0A6G0TRN6_APHGL</name>
<dbReference type="Proteomes" id="UP000475862">
    <property type="component" value="Unassembled WGS sequence"/>
</dbReference>
<dbReference type="InterPro" id="IPR011547">
    <property type="entry name" value="SLC26A/SulP_dom"/>
</dbReference>
<dbReference type="AlphaFoldDB" id="A0A6G0TRN6"/>
<keyword evidence="2 5" id="KW-0812">Transmembrane</keyword>
<keyword evidence="3 5" id="KW-1133">Transmembrane helix</keyword>
<dbReference type="EMBL" id="VYZN01000018">
    <property type="protein sequence ID" value="KAE9537594.1"/>
    <property type="molecule type" value="Genomic_DNA"/>
</dbReference>
<evidence type="ECO:0000256" key="4">
    <source>
        <dbReference type="ARBA" id="ARBA00023136"/>
    </source>
</evidence>
<dbReference type="OrthoDB" id="288203at2759"/>
<keyword evidence="4 5" id="KW-0472">Membrane</keyword>
<evidence type="ECO:0000256" key="3">
    <source>
        <dbReference type="ARBA" id="ARBA00022989"/>
    </source>
</evidence>
<evidence type="ECO:0000256" key="5">
    <source>
        <dbReference type="SAM" id="Phobius"/>
    </source>
</evidence>
<accession>A0A6G0TRN6</accession>
<feature type="transmembrane region" description="Helical" evidence="5">
    <location>
        <begin position="149"/>
        <end position="172"/>
    </location>
</feature>
<comment type="caution">
    <text evidence="7">The sequence shown here is derived from an EMBL/GenBank/DDBJ whole genome shotgun (WGS) entry which is preliminary data.</text>
</comment>
<dbReference type="PANTHER" id="PTHR11814">
    <property type="entry name" value="SULFATE TRANSPORTER"/>
    <property type="match status" value="1"/>
</dbReference>
<feature type="transmembrane region" description="Helical" evidence="5">
    <location>
        <begin position="64"/>
        <end position="83"/>
    </location>
</feature>
<protein>
    <recommendedName>
        <fullName evidence="6">SLC26A/SulP transporter domain-containing protein</fullName>
    </recommendedName>
</protein>